<evidence type="ECO:0000256" key="5">
    <source>
        <dbReference type="ARBA" id="ARBA00022723"/>
    </source>
</evidence>
<sequence>MSNVPSESTVRPSEARRVTEDEAREGRVPVDVAVGVLIERDAEGQEVRFLLTTRPPGKVWAGYWEFPGGKFEPGETVEQALRRELHEEIGITVGKVHPWKVQLMDYSHARVRLHFCKIDDWTGAFEMREGQTMAWQSLPVTVEPVLPGTWPVLEWLAEERG</sequence>
<dbReference type="PROSITE" id="PS51462">
    <property type="entry name" value="NUDIX"/>
    <property type="match status" value="1"/>
</dbReference>
<dbReference type="GeneID" id="92352176"/>
<dbReference type="GO" id="GO:0006260">
    <property type="term" value="P:DNA replication"/>
    <property type="evidence" value="ECO:0007669"/>
    <property type="project" value="UniProtKB-KW"/>
</dbReference>
<keyword evidence="4" id="KW-0235">DNA replication</keyword>
<dbReference type="Gene3D" id="3.90.79.10">
    <property type="entry name" value="Nucleoside Triphosphate Pyrophosphohydrolase"/>
    <property type="match status" value="1"/>
</dbReference>
<evidence type="ECO:0000256" key="12">
    <source>
        <dbReference type="ARBA" id="ARBA00038905"/>
    </source>
</evidence>
<evidence type="ECO:0000256" key="17">
    <source>
        <dbReference type="RuleBase" id="RU003476"/>
    </source>
</evidence>
<gene>
    <name evidence="20" type="ORF">LepocDRAFT_00002920</name>
</gene>
<dbReference type="SUPFAM" id="SSF55811">
    <property type="entry name" value="Nudix"/>
    <property type="match status" value="1"/>
</dbReference>
<comment type="similarity">
    <text evidence="2 17">Belongs to the Nudix hydrolase family.</text>
</comment>
<dbReference type="GO" id="GO:0044715">
    <property type="term" value="F:8-oxo-dGDP phosphatase activity"/>
    <property type="evidence" value="ECO:0007669"/>
    <property type="project" value="TreeGrafter"/>
</dbReference>
<evidence type="ECO:0000256" key="16">
    <source>
        <dbReference type="ARBA" id="ARBA00042798"/>
    </source>
</evidence>
<dbReference type="Pfam" id="PF00293">
    <property type="entry name" value="NUDIX"/>
    <property type="match status" value="1"/>
</dbReference>
<dbReference type="GO" id="GO:0006281">
    <property type="term" value="P:DNA repair"/>
    <property type="evidence" value="ECO:0007669"/>
    <property type="project" value="UniProtKB-KW"/>
</dbReference>
<evidence type="ECO:0000256" key="6">
    <source>
        <dbReference type="ARBA" id="ARBA00022763"/>
    </source>
</evidence>
<dbReference type="PANTHER" id="PTHR47707">
    <property type="entry name" value="8-OXO-DGTP DIPHOSPHATASE"/>
    <property type="match status" value="1"/>
</dbReference>
<comment type="catalytic activity">
    <reaction evidence="11">
        <text>8-oxo-GTP + H2O = 8-oxo-GMP + diphosphate + H(+)</text>
        <dbReference type="Rhea" id="RHEA:67616"/>
        <dbReference type="ChEBI" id="CHEBI:15377"/>
        <dbReference type="ChEBI" id="CHEBI:15378"/>
        <dbReference type="ChEBI" id="CHEBI:33019"/>
        <dbReference type="ChEBI" id="CHEBI:143553"/>
        <dbReference type="ChEBI" id="CHEBI:145694"/>
    </reaction>
</comment>
<evidence type="ECO:0000256" key="10">
    <source>
        <dbReference type="ARBA" id="ARBA00035861"/>
    </source>
</evidence>
<evidence type="ECO:0000256" key="14">
    <source>
        <dbReference type="ARBA" id="ARBA00041592"/>
    </source>
</evidence>
<proteinExistence type="inferred from homology"/>
<accession>I4Z5R8</accession>
<dbReference type="EMBL" id="JH660677">
    <property type="protein sequence ID" value="EIM31560.1"/>
    <property type="molecule type" value="Genomic_DNA"/>
</dbReference>
<evidence type="ECO:0000256" key="8">
    <source>
        <dbReference type="ARBA" id="ARBA00022842"/>
    </source>
</evidence>
<keyword evidence="5" id="KW-0479">Metal-binding</keyword>
<organism evidence="20 21">
    <name type="scientific">Leptothrix ochracea L12</name>
    <dbReference type="NCBI Taxonomy" id="735332"/>
    <lineage>
        <taxon>Bacteria</taxon>
        <taxon>Pseudomonadati</taxon>
        <taxon>Pseudomonadota</taxon>
        <taxon>Betaproteobacteria</taxon>
        <taxon>Burkholderiales</taxon>
        <taxon>Sphaerotilaceae</taxon>
        <taxon>Leptothrix</taxon>
    </lineage>
</organism>
<evidence type="ECO:0000256" key="1">
    <source>
        <dbReference type="ARBA" id="ARBA00001946"/>
    </source>
</evidence>
<dbReference type="GO" id="GO:0008413">
    <property type="term" value="F:8-oxo-7,8-dihydroguanosine triphosphate pyrophosphatase activity"/>
    <property type="evidence" value="ECO:0007669"/>
    <property type="project" value="TreeGrafter"/>
</dbReference>
<evidence type="ECO:0000256" key="2">
    <source>
        <dbReference type="ARBA" id="ARBA00005582"/>
    </source>
</evidence>
<protein>
    <recommendedName>
        <fullName evidence="13">8-oxo-dGTP diphosphatase</fullName>
        <ecNumber evidence="12">3.6.1.55</ecNumber>
    </recommendedName>
    <alternativeName>
        <fullName evidence="16">7,8-dihydro-8-oxoguanine-triphosphatase</fullName>
    </alternativeName>
    <alternativeName>
        <fullName evidence="15">Mutator protein MutT</fullName>
    </alternativeName>
    <alternativeName>
        <fullName evidence="14">dGTP pyrophosphohydrolase</fullName>
    </alternativeName>
</protein>
<keyword evidence="9" id="KW-0234">DNA repair</keyword>
<evidence type="ECO:0000256" key="4">
    <source>
        <dbReference type="ARBA" id="ARBA00022705"/>
    </source>
</evidence>
<dbReference type="InterPro" id="IPR020084">
    <property type="entry name" value="NUDIX_hydrolase_CS"/>
</dbReference>
<dbReference type="Proteomes" id="UP000053899">
    <property type="component" value="Unassembled WGS sequence"/>
</dbReference>
<feature type="region of interest" description="Disordered" evidence="18">
    <location>
        <begin position="1"/>
        <end position="24"/>
    </location>
</feature>
<feature type="compositionally biased region" description="Polar residues" evidence="18">
    <location>
        <begin position="1"/>
        <end position="11"/>
    </location>
</feature>
<evidence type="ECO:0000256" key="7">
    <source>
        <dbReference type="ARBA" id="ARBA00022801"/>
    </source>
</evidence>
<evidence type="ECO:0000256" key="15">
    <source>
        <dbReference type="ARBA" id="ARBA00041979"/>
    </source>
</evidence>
<comment type="catalytic activity">
    <reaction evidence="10">
        <text>8-oxo-dGTP + H2O = 8-oxo-dGMP + diphosphate + H(+)</text>
        <dbReference type="Rhea" id="RHEA:31575"/>
        <dbReference type="ChEBI" id="CHEBI:15377"/>
        <dbReference type="ChEBI" id="CHEBI:15378"/>
        <dbReference type="ChEBI" id="CHEBI:33019"/>
        <dbReference type="ChEBI" id="CHEBI:63224"/>
        <dbReference type="ChEBI" id="CHEBI:77896"/>
        <dbReference type="EC" id="3.6.1.55"/>
    </reaction>
</comment>
<keyword evidence="21" id="KW-1185">Reference proteome</keyword>
<evidence type="ECO:0000256" key="13">
    <source>
        <dbReference type="ARBA" id="ARBA00040794"/>
    </source>
</evidence>
<evidence type="ECO:0000256" key="9">
    <source>
        <dbReference type="ARBA" id="ARBA00023204"/>
    </source>
</evidence>
<dbReference type="EC" id="3.6.1.55" evidence="12"/>
<dbReference type="PROSITE" id="PS00893">
    <property type="entry name" value="NUDIX_BOX"/>
    <property type="match status" value="1"/>
</dbReference>
<dbReference type="InterPro" id="IPR015797">
    <property type="entry name" value="NUDIX_hydrolase-like_dom_sf"/>
</dbReference>
<dbReference type="InterPro" id="IPR000086">
    <property type="entry name" value="NUDIX_hydrolase_dom"/>
</dbReference>
<comment type="cofactor">
    <cofactor evidence="1">
        <name>Mg(2+)</name>
        <dbReference type="ChEBI" id="CHEBI:18420"/>
    </cofactor>
</comment>
<dbReference type="PANTHER" id="PTHR47707:SF1">
    <property type="entry name" value="NUDIX HYDROLASE FAMILY PROTEIN"/>
    <property type="match status" value="1"/>
</dbReference>
<feature type="domain" description="Nudix hydrolase" evidence="19">
    <location>
        <begin position="29"/>
        <end position="158"/>
    </location>
</feature>
<dbReference type="CDD" id="cd03425">
    <property type="entry name" value="NUDIX_MutT_NudA_like"/>
    <property type="match status" value="1"/>
</dbReference>
<evidence type="ECO:0000313" key="20">
    <source>
        <dbReference type="EMBL" id="EIM31560.1"/>
    </source>
</evidence>
<evidence type="ECO:0000259" key="19">
    <source>
        <dbReference type="PROSITE" id="PS51462"/>
    </source>
</evidence>
<dbReference type="GO" id="GO:0035539">
    <property type="term" value="F:8-oxo-7,8-dihydrodeoxyguanosine triphosphate pyrophosphatase activity"/>
    <property type="evidence" value="ECO:0007669"/>
    <property type="project" value="UniProtKB-EC"/>
</dbReference>
<evidence type="ECO:0000256" key="11">
    <source>
        <dbReference type="ARBA" id="ARBA00036904"/>
    </source>
</evidence>
<keyword evidence="3" id="KW-0515">Mutator protein</keyword>
<dbReference type="AlphaFoldDB" id="I4Z5R8"/>
<dbReference type="RefSeq" id="WP_009453370.1">
    <property type="nucleotide sequence ID" value="NZ_JH660677.1"/>
</dbReference>
<keyword evidence="6" id="KW-0227">DNA damage</keyword>
<dbReference type="PRINTS" id="PR00502">
    <property type="entry name" value="NUDIXFAMILY"/>
</dbReference>
<feature type="compositionally biased region" description="Basic and acidic residues" evidence="18">
    <location>
        <begin position="13"/>
        <end position="24"/>
    </location>
</feature>
<dbReference type="GO" id="GO:0044716">
    <property type="term" value="F:8-oxo-GDP phosphatase activity"/>
    <property type="evidence" value="ECO:0007669"/>
    <property type="project" value="TreeGrafter"/>
</dbReference>
<evidence type="ECO:0000313" key="21">
    <source>
        <dbReference type="Proteomes" id="UP000053899"/>
    </source>
</evidence>
<dbReference type="HOGENOM" id="CLU_037162_19_2_4"/>
<dbReference type="InterPro" id="IPR047127">
    <property type="entry name" value="MutT-like"/>
</dbReference>
<dbReference type="OrthoDB" id="9810648at2"/>
<dbReference type="GO" id="GO:0046872">
    <property type="term" value="F:metal ion binding"/>
    <property type="evidence" value="ECO:0007669"/>
    <property type="project" value="UniProtKB-KW"/>
</dbReference>
<evidence type="ECO:0000256" key="3">
    <source>
        <dbReference type="ARBA" id="ARBA00022457"/>
    </source>
</evidence>
<keyword evidence="8" id="KW-0460">Magnesium</keyword>
<reference evidence="20 21" key="1">
    <citation type="submission" date="2012-04" db="EMBL/GenBank/DDBJ databases">
        <title>Improved High-Quality Draft sequence of Leptothrix ochracea L12.</title>
        <authorList>
            <consortium name="US DOE Joint Genome Institute"/>
            <person name="Lucas S."/>
            <person name="Han J."/>
            <person name="Lapidus A."/>
            <person name="Cheng J.-F."/>
            <person name="Goodwin L."/>
            <person name="Pitluck S."/>
            <person name="Peters L."/>
            <person name="Zeytun A."/>
            <person name="Detter J.C."/>
            <person name="Han C."/>
            <person name="Tapia R."/>
            <person name="Land M."/>
            <person name="Hauser L."/>
            <person name="Kyrpides N."/>
            <person name="Ivanova N."/>
            <person name="Pagani I."/>
            <person name="Stepanauskas R."/>
            <person name="Masland D."/>
            <person name="Poulton N."/>
            <person name="Emerson D."/>
            <person name="Fleming E."/>
            <person name="Woyke T."/>
        </authorList>
    </citation>
    <scope>NUCLEOTIDE SEQUENCE [LARGE SCALE GENOMIC DNA]</scope>
    <source>
        <strain evidence="20 21">L12</strain>
    </source>
</reference>
<keyword evidence="7 17" id="KW-0378">Hydrolase</keyword>
<name>I4Z5R8_9BURK</name>
<dbReference type="InterPro" id="IPR020476">
    <property type="entry name" value="Nudix_hydrolase"/>
</dbReference>
<evidence type="ECO:0000256" key="18">
    <source>
        <dbReference type="SAM" id="MobiDB-lite"/>
    </source>
</evidence>